<gene>
    <name evidence="2" type="ORF">CTAM01_09364</name>
</gene>
<evidence type="ECO:0000313" key="3">
    <source>
        <dbReference type="Proteomes" id="UP001227543"/>
    </source>
</evidence>
<feature type="region of interest" description="Disordered" evidence="1">
    <location>
        <begin position="1"/>
        <end position="35"/>
    </location>
</feature>
<dbReference type="GeneID" id="85409621"/>
<keyword evidence="3" id="KW-1185">Reference proteome</keyword>
<reference evidence="2 3" key="1">
    <citation type="submission" date="2016-10" db="EMBL/GenBank/DDBJ databases">
        <title>The genome sequence of Colletotrichum fioriniae PJ7.</title>
        <authorList>
            <person name="Baroncelli R."/>
        </authorList>
    </citation>
    <scope>NUCLEOTIDE SEQUENCE [LARGE SCALE GENOMIC DNA]</scope>
    <source>
        <strain evidence="2 3">Tom-12</strain>
    </source>
</reference>
<dbReference type="Proteomes" id="UP001227543">
    <property type="component" value="Unassembled WGS sequence"/>
</dbReference>
<protein>
    <submittedName>
        <fullName evidence="2">Uncharacterized protein</fullName>
    </submittedName>
</protein>
<evidence type="ECO:0000313" key="2">
    <source>
        <dbReference type="EMBL" id="KAK1493903.1"/>
    </source>
</evidence>
<name>A0ABQ9R3R0_9PEZI</name>
<dbReference type="EMBL" id="MLFU01000036">
    <property type="protein sequence ID" value="KAK1493903.1"/>
    <property type="molecule type" value="Genomic_DNA"/>
</dbReference>
<comment type="caution">
    <text evidence="2">The sequence shown here is derived from an EMBL/GenBank/DDBJ whole genome shotgun (WGS) entry which is preliminary data.</text>
</comment>
<evidence type="ECO:0000256" key="1">
    <source>
        <dbReference type="SAM" id="MobiDB-lite"/>
    </source>
</evidence>
<proteinExistence type="predicted"/>
<accession>A0ABQ9R3R0</accession>
<dbReference type="RefSeq" id="XP_060380088.1">
    <property type="nucleotide sequence ID" value="XM_060525383.1"/>
</dbReference>
<organism evidence="2 3">
    <name type="scientific">Colletotrichum tamarilloi</name>
    <dbReference type="NCBI Taxonomy" id="1209934"/>
    <lineage>
        <taxon>Eukaryota</taxon>
        <taxon>Fungi</taxon>
        <taxon>Dikarya</taxon>
        <taxon>Ascomycota</taxon>
        <taxon>Pezizomycotina</taxon>
        <taxon>Sordariomycetes</taxon>
        <taxon>Hypocreomycetidae</taxon>
        <taxon>Glomerellales</taxon>
        <taxon>Glomerellaceae</taxon>
        <taxon>Colletotrichum</taxon>
        <taxon>Colletotrichum acutatum species complex</taxon>
    </lineage>
</organism>
<sequence>MDQESDGKGAKAKGTGVTSEDDGGSPTSNTIGAGSSPGSTRYWWFVATELNLVALANRLLAFSQQRLQPPYAWLFWFLNARGEFVDSSQPPSGFVEYSVISHVLPREEGSTLSFDPGLYTWMNSPAPPAVGVLYPQQLCRTSSLRHLNPIVIVAFDINIAWSCRRIWHPAWDDP</sequence>
<feature type="compositionally biased region" description="Polar residues" evidence="1">
    <location>
        <begin position="25"/>
        <end position="35"/>
    </location>
</feature>